<dbReference type="Proteomes" id="UP000887565">
    <property type="component" value="Unplaced"/>
</dbReference>
<proteinExistence type="predicted"/>
<keyword evidence="1" id="KW-0812">Transmembrane</keyword>
<feature type="transmembrane region" description="Helical" evidence="1">
    <location>
        <begin position="20"/>
        <end position="41"/>
    </location>
</feature>
<dbReference type="AlphaFoldDB" id="A0A915ISU9"/>
<reference evidence="3" key="1">
    <citation type="submission" date="2022-11" db="UniProtKB">
        <authorList>
            <consortium name="WormBaseParasite"/>
        </authorList>
    </citation>
    <scope>IDENTIFICATION</scope>
</reference>
<evidence type="ECO:0000256" key="1">
    <source>
        <dbReference type="SAM" id="Phobius"/>
    </source>
</evidence>
<accession>A0A915ISU9</accession>
<keyword evidence="1" id="KW-0472">Membrane</keyword>
<evidence type="ECO:0000313" key="3">
    <source>
        <dbReference type="WBParaSite" id="nRc.2.0.1.t16945-RA"/>
    </source>
</evidence>
<keyword evidence="2" id="KW-1185">Reference proteome</keyword>
<organism evidence="2 3">
    <name type="scientific">Romanomermis culicivorax</name>
    <name type="common">Nematode worm</name>
    <dbReference type="NCBI Taxonomy" id="13658"/>
    <lineage>
        <taxon>Eukaryota</taxon>
        <taxon>Metazoa</taxon>
        <taxon>Ecdysozoa</taxon>
        <taxon>Nematoda</taxon>
        <taxon>Enoplea</taxon>
        <taxon>Dorylaimia</taxon>
        <taxon>Mermithida</taxon>
        <taxon>Mermithoidea</taxon>
        <taxon>Mermithidae</taxon>
        <taxon>Romanomermis</taxon>
    </lineage>
</organism>
<dbReference type="WBParaSite" id="nRc.2.0.1.t16945-RA">
    <property type="protein sequence ID" value="nRc.2.0.1.t16945-RA"/>
    <property type="gene ID" value="nRc.2.0.1.g16945"/>
</dbReference>
<sequence length="62" mass="6101">MAASLASVGGSSVVSLMIRAVTLVLLVSIVMVAVGIARIIVAIKTNHTGVAVSTVIDAIAVA</sequence>
<protein>
    <submittedName>
        <fullName evidence="3">Uncharacterized protein</fullName>
    </submittedName>
</protein>
<keyword evidence="1" id="KW-1133">Transmembrane helix</keyword>
<name>A0A915ISU9_ROMCU</name>
<evidence type="ECO:0000313" key="2">
    <source>
        <dbReference type="Proteomes" id="UP000887565"/>
    </source>
</evidence>